<evidence type="ECO:0000313" key="5">
    <source>
        <dbReference type="EMBL" id="RHZ52431.1"/>
    </source>
</evidence>
<dbReference type="Proteomes" id="UP000266861">
    <property type="component" value="Unassembled WGS sequence"/>
</dbReference>
<evidence type="ECO:0000256" key="1">
    <source>
        <dbReference type="ARBA" id="ARBA00004340"/>
    </source>
</evidence>
<evidence type="ECO:0000259" key="4">
    <source>
        <dbReference type="Pfam" id="PF20147"/>
    </source>
</evidence>
<evidence type="ECO:0000256" key="2">
    <source>
        <dbReference type="ARBA" id="ARBA00004613"/>
    </source>
</evidence>
<evidence type="ECO:0000313" key="6">
    <source>
        <dbReference type="Proteomes" id="UP000266861"/>
    </source>
</evidence>
<protein>
    <recommendedName>
        <fullName evidence="4">Crinkler effector protein N-terminal domain-containing protein</fullName>
    </recommendedName>
</protein>
<dbReference type="Pfam" id="PF20147">
    <property type="entry name" value="Crinkler"/>
    <property type="match status" value="1"/>
</dbReference>
<feature type="domain" description="Crinkler effector protein N-terminal" evidence="4">
    <location>
        <begin position="6"/>
        <end position="111"/>
    </location>
</feature>
<sequence length="139" mass="16421">MSPDIVLSCLIKGNRPSCTFRIKINTDEDVYRLKELINDQEKIFKNFDIDQLVLWKMVIPIETFKKNQEKYNSVLKNNERTRTEMYADDKIEEYFANSNDAPSKNIHVLIETRRNEDIINKSYEEIEKGTTSDKSIFGF</sequence>
<dbReference type="InterPro" id="IPR045379">
    <property type="entry name" value="Crinkler_N"/>
</dbReference>
<comment type="caution">
    <text evidence="5">The sequence shown here is derived from an EMBL/GenBank/DDBJ whole genome shotgun (WGS) entry which is preliminary data.</text>
</comment>
<keyword evidence="6" id="KW-1185">Reference proteome</keyword>
<dbReference type="EMBL" id="PQFF01000403">
    <property type="protein sequence ID" value="RHZ52431.1"/>
    <property type="molecule type" value="Genomic_DNA"/>
</dbReference>
<name>A0A397GN14_9GLOM</name>
<dbReference type="OrthoDB" id="2351763at2759"/>
<organism evidence="5 6">
    <name type="scientific">Diversispora epigaea</name>
    <dbReference type="NCBI Taxonomy" id="1348612"/>
    <lineage>
        <taxon>Eukaryota</taxon>
        <taxon>Fungi</taxon>
        <taxon>Fungi incertae sedis</taxon>
        <taxon>Mucoromycota</taxon>
        <taxon>Glomeromycotina</taxon>
        <taxon>Glomeromycetes</taxon>
        <taxon>Diversisporales</taxon>
        <taxon>Diversisporaceae</taxon>
        <taxon>Diversispora</taxon>
    </lineage>
</organism>
<gene>
    <name evidence="5" type="ORF">Glove_461g54</name>
</gene>
<evidence type="ECO:0000256" key="3">
    <source>
        <dbReference type="ARBA" id="ARBA00022525"/>
    </source>
</evidence>
<keyword evidence="3" id="KW-0964">Secreted</keyword>
<proteinExistence type="predicted"/>
<dbReference type="GO" id="GO:0043657">
    <property type="term" value="C:host cell"/>
    <property type="evidence" value="ECO:0007669"/>
    <property type="project" value="UniProtKB-SubCell"/>
</dbReference>
<dbReference type="AlphaFoldDB" id="A0A397GN14"/>
<accession>A0A397GN14</accession>
<comment type="subcellular location">
    <subcellularLocation>
        <location evidence="1">Host cell</location>
    </subcellularLocation>
    <subcellularLocation>
        <location evidence="2">Secreted</location>
    </subcellularLocation>
</comment>
<reference evidence="5 6" key="1">
    <citation type="submission" date="2018-08" db="EMBL/GenBank/DDBJ databases">
        <title>Genome and evolution of the arbuscular mycorrhizal fungus Diversispora epigaea (formerly Glomus versiforme) and its bacterial endosymbionts.</title>
        <authorList>
            <person name="Sun X."/>
            <person name="Fei Z."/>
            <person name="Harrison M."/>
        </authorList>
    </citation>
    <scope>NUCLEOTIDE SEQUENCE [LARGE SCALE GENOMIC DNA]</scope>
    <source>
        <strain evidence="5 6">IT104</strain>
    </source>
</reference>
<dbReference type="GO" id="GO:0005576">
    <property type="term" value="C:extracellular region"/>
    <property type="evidence" value="ECO:0007669"/>
    <property type="project" value="UniProtKB-SubCell"/>
</dbReference>